<dbReference type="EMBL" id="LR797410">
    <property type="protein sequence ID" value="CAB4214341.1"/>
    <property type="molecule type" value="Genomic_DNA"/>
</dbReference>
<organism evidence="5">
    <name type="scientific">uncultured Caudovirales phage</name>
    <dbReference type="NCBI Taxonomy" id="2100421"/>
    <lineage>
        <taxon>Viruses</taxon>
        <taxon>Duplodnaviria</taxon>
        <taxon>Heunggongvirae</taxon>
        <taxon>Uroviricota</taxon>
        <taxon>Caudoviricetes</taxon>
        <taxon>Peduoviridae</taxon>
        <taxon>Maltschvirus</taxon>
        <taxon>Maltschvirus maltsch</taxon>
    </lineage>
</organism>
<dbReference type="Gene3D" id="1.10.10.10">
    <property type="entry name" value="Winged helix-like DNA-binding domain superfamily/Winged helix DNA-binding domain"/>
    <property type="match status" value="1"/>
</dbReference>
<dbReference type="EMBL" id="LR798392">
    <property type="protein sequence ID" value="CAB5228798.1"/>
    <property type="molecule type" value="Genomic_DNA"/>
</dbReference>
<name>A0A6J5RWW3_9CAUD</name>
<evidence type="ECO:0000256" key="2">
    <source>
        <dbReference type="ARBA" id="ARBA00022732"/>
    </source>
</evidence>
<accession>A0A6J5RWW3</accession>
<dbReference type="InterPro" id="IPR036388">
    <property type="entry name" value="WH-like_DNA-bd_sf"/>
</dbReference>
<dbReference type="EMBL" id="LR796960">
    <property type="protein sequence ID" value="CAB4178085.1"/>
    <property type="molecule type" value="Genomic_DNA"/>
</dbReference>
<evidence type="ECO:0000313" key="5">
    <source>
        <dbReference type="EMBL" id="CAB4202932.1"/>
    </source>
</evidence>
<evidence type="ECO:0000256" key="1">
    <source>
        <dbReference type="ARBA" id="ARBA00004328"/>
    </source>
</evidence>
<evidence type="ECO:0000313" key="7">
    <source>
        <dbReference type="EMBL" id="CAB5228798.1"/>
    </source>
</evidence>
<keyword evidence="2" id="KW-0946">Virion</keyword>
<evidence type="ECO:0000313" key="4">
    <source>
        <dbReference type="EMBL" id="CAB4178085.1"/>
    </source>
</evidence>
<evidence type="ECO:0000313" key="6">
    <source>
        <dbReference type="EMBL" id="CAB4214341.1"/>
    </source>
</evidence>
<proteinExistence type="predicted"/>
<dbReference type="Pfam" id="PF13884">
    <property type="entry name" value="Peptidase_S74"/>
    <property type="match status" value="1"/>
</dbReference>
<reference evidence="5" key="1">
    <citation type="submission" date="2020-05" db="EMBL/GenBank/DDBJ databases">
        <authorList>
            <person name="Chiriac C."/>
            <person name="Salcher M."/>
            <person name="Ghai R."/>
            <person name="Kavagutti S V."/>
        </authorList>
    </citation>
    <scope>NUCLEOTIDE SEQUENCE</scope>
</reference>
<sequence>MPLCPQITITPITVTTTGMTQTSVVAASEPATTEQLTTVSGNAATALATANTALAAAGAAYTAAVGSLQPSANTIVNASNQITAINGTGITVYAGASATTGARVVLNSSGLAGYNSSNNATFAILASTGAASFSGAITGSTITGSTLNINGNAIIDASGFLTATGATITGAITATSGSFNGTVTAAAGQIGNFIIQAGGALFSSSANILLNPAATYPITTTKIYCDDEVVTNTFSTGGLATLSSLSITNTAGIVGGYGVVTDWSPNVDNTYNLGISGSRRWSHVYANNTTITTSDARLKTDVADTPLGLDFIDSLRPVSYKWLVGRNEIAKDADGHPVIDGVDGNDKPIYQTVAVPGVRTHYGLIAQEVKQALDASGVVDFAGWVQDDLADSDSTQSLSYEQFIAPMVKAIQELSARVAELEKKI</sequence>
<evidence type="ECO:0000259" key="3">
    <source>
        <dbReference type="PROSITE" id="PS51688"/>
    </source>
</evidence>
<dbReference type="GO" id="GO:0098015">
    <property type="term" value="C:virus tail"/>
    <property type="evidence" value="ECO:0007669"/>
    <property type="project" value="UniProtKB-KW"/>
</dbReference>
<gene>
    <name evidence="4" type="ORF">UFOVP1013_31</name>
    <name evidence="5" type="ORF">UFOVP1364_48</name>
    <name evidence="6" type="ORF">UFOVP1462_31</name>
    <name evidence="7" type="ORF">UFOVP1550_40</name>
</gene>
<feature type="domain" description="Peptidase S74" evidence="3">
    <location>
        <begin position="294"/>
        <end position="425"/>
    </location>
</feature>
<dbReference type="EMBL" id="LR797313">
    <property type="protein sequence ID" value="CAB4202932.1"/>
    <property type="molecule type" value="Genomic_DNA"/>
</dbReference>
<dbReference type="PROSITE" id="PS51688">
    <property type="entry name" value="ICA"/>
    <property type="match status" value="1"/>
</dbReference>
<keyword evidence="2" id="KW-1227">Viral tail protein</keyword>
<protein>
    <submittedName>
        <fullName evidence="5">Intramolecular chaperone auto-processing domain containing protein</fullName>
    </submittedName>
</protein>
<comment type="subcellular location">
    <subcellularLocation>
        <location evidence="1">Virion</location>
    </subcellularLocation>
</comment>
<dbReference type="InterPro" id="IPR030392">
    <property type="entry name" value="S74_ICA"/>
</dbReference>